<evidence type="ECO:0000256" key="2">
    <source>
        <dbReference type="ARBA" id="ARBA00010617"/>
    </source>
</evidence>
<sequence length="446" mass="48755">MASRARASRYTPTCGLHTPLTVTPEWATPSSHSRSLQSSSHNSPRPSHLLTGIDVTAPRDPHLLTTIRTPPLLLQYPESVFKIATFNRLLVILSGRGMVGDLRKRPVDELSAPRGFQENFQSKYVFERAVLTDRYHGEVAKKLLKKLPTLLPDVIDEVFVAVDDNIPIGGSEWESVDVAAAIGRNEEYLAHAVGFATHFSEGAGVLRVVPDFIKRSLVAPFVIKAKDDIARAVPLLRPIIEERMNASAKLGKVWDGKPVITHALYHIAENPALATSLREEAQTCISANGWTGTALGSMRKLHSLLRETLRHYGVGLPGVGTVTMTRKVLKDIALPDGIHLSAGTLVSANAHSTHHDLALLGLEHADTDTFDPLRYARMRSGVEGQNQNLNRNLKYQFASTSPEYIPFGHGPRACSGETGRAPPNACVSLAVVPARDGRVLFKKREV</sequence>
<evidence type="ECO:0000256" key="7">
    <source>
        <dbReference type="SAM" id="MobiDB-lite"/>
    </source>
</evidence>
<dbReference type="CDD" id="cd11041">
    <property type="entry name" value="CYP503A1-like"/>
    <property type="match status" value="1"/>
</dbReference>
<keyword evidence="9" id="KW-1185">Reference proteome</keyword>
<comment type="similarity">
    <text evidence="2">Belongs to the cytochrome P450 family.</text>
</comment>
<evidence type="ECO:0000256" key="4">
    <source>
        <dbReference type="ARBA" id="ARBA00023002"/>
    </source>
</evidence>
<keyword evidence="4" id="KW-0560">Oxidoreductase</keyword>
<dbReference type="STRING" id="1077348.A0A2G8S924"/>
<dbReference type="GO" id="GO:0016705">
    <property type="term" value="F:oxidoreductase activity, acting on paired donors, with incorporation or reduction of molecular oxygen"/>
    <property type="evidence" value="ECO:0007669"/>
    <property type="project" value="InterPro"/>
</dbReference>
<evidence type="ECO:0000313" key="8">
    <source>
        <dbReference type="EMBL" id="PIL30271.1"/>
    </source>
</evidence>
<dbReference type="SUPFAM" id="SSF48264">
    <property type="entry name" value="Cytochrome P450"/>
    <property type="match status" value="1"/>
</dbReference>
<dbReference type="AlphaFoldDB" id="A0A2G8S924"/>
<proteinExistence type="inferred from homology"/>
<dbReference type="OrthoDB" id="1844152at2759"/>
<feature type="compositionally biased region" description="Low complexity" evidence="7">
    <location>
        <begin position="29"/>
        <end position="50"/>
    </location>
</feature>
<gene>
    <name evidence="8" type="ORF">GSI_07449</name>
</gene>
<dbReference type="PANTHER" id="PTHR46206:SF1">
    <property type="entry name" value="P450, PUTATIVE (EUROFUNG)-RELATED"/>
    <property type="match status" value="1"/>
</dbReference>
<comment type="caution">
    <text evidence="8">The sequence shown here is derived from an EMBL/GenBank/DDBJ whole genome shotgun (WGS) entry which is preliminary data.</text>
</comment>
<protein>
    <submittedName>
        <fullName evidence="8">Cytochrome P450</fullName>
    </submittedName>
</protein>
<accession>A0A2G8S924</accession>
<dbReference type="InterPro" id="IPR036396">
    <property type="entry name" value="Cyt_P450_sf"/>
</dbReference>
<evidence type="ECO:0000256" key="5">
    <source>
        <dbReference type="ARBA" id="ARBA00023004"/>
    </source>
</evidence>
<dbReference type="EMBL" id="AYKW01000015">
    <property type="protein sequence ID" value="PIL30271.1"/>
    <property type="molecule type" value="Genomic_DNA"/>
</dbReference>
<dbReference type="InterPro" id="IPR001128">
    <property type="entry name" value="Cyt_P450"/>
</dbReference>
<dbReference type="GO" id="GO:0005506">
    <property type="term" value="F:iron ion binding"/>
    <property type="evidence" value="ECO:0007669"/>
    <property type="project" value="InterPro"/>
</dbReference>
<evidence type="ECO:0000256" key="3">
    <source>
        <dbReference type="ARBA" id="ARBA00022723"/>
    </source>
</evidence>
<feature type="region of interest" description="Disordered" evidence="7">
    <location>
        <begin position="21"/>
        <end position="50"/>
    </location>
</feature>
<dbReference type="PANTHER" id="PTHR46206">
    <property type="entry name" value="CYTOCHROME P450"/>
    <property type="match status" value="1"/>
</dbReference>
<dbReference type="GO" id="GO:0020037">
    <property type="term" value="F:heme binding"/>
    <property type="evidence" value="ECO:0007669"/>
    <property type="project" value="InterPro"/>
</dbReference>
<evidence type="ECO:0000256" key="1">
    <source>
        <dbReference type="ARBA" id="ARBA00001971"/>
    </source>
</evidence>
<evidence type="ECO:0000313" key="9">
    <source>
        <dbReference type="Proteomes" id="UP000230002"/>
    </source>
</evidence>
<dbReference type="Gene3D" id="1.10.630.10">
    <property type="entry name" value="Cytochrome P450"/>
    <property type="match status" value="1"/>
</dbReference>
<dbReference type="Proteomes" id="UP000230002">
    <property type="component" value="Unassembled WGS sequence"/>
</dbReference>
<evidence type="ECO:0000256" key="6">
    <source>
        <dbReference type="ARBA" id="ARBA00023033"/>
    </source>
</evidence>
<comment type="cofactor">
    <cofactor evidence="1">
        <name>heme</name>
        <dbReference type="ChEBI" id="CHEBI:30413"/>
    </cofactor>
</comment>
<keyword evidence="5" id="KW-0408">Iron</keyword>
<reference evidence="8 9" key="1">
    <citation type="journal article" date="2015" name="Sci. Rep.">
        <title>Chromosome-level genome map provides insights into diverse defense mechanisms in the medicinal fungus Ganoderma sinense.</title>
        <authorList>
            <person name="Zhu Y."/>
            <person name="Xu J."/>
            <person name="Sun C."/>
            <person name="Zhou S."/>
            <person name="Xu H."/>
            <person name="Nelson D.R."/>
            <person name="Qian J."/>
            <person name="Song J."/>
            <person name="Luo H."/>
            <person name="Xiang L."/>
            <person name="Li Y."/>
            <person name="Xu Z."/>
            <person name="Ji A."/>
            <person name="Wang L."/>
            <person name="Lu S."/>
            <person name="Hayward A."/>
            <person name="Sun W."/>
            <person name="Li X."/>
            <person name="Schwartz D.C."/>
            <person name="Wang Y."/>
            <person name="Chen S."/>
        </authorList>
    </citation>
    <scope>NUCLEOTIDE SEQUENCE [LARGE SCALE GENOMIC DNA]</scope>
    <source>
        <strain evidence="8 9">ZZ0214-1</strain>
    </source>
</reference>
<dbReference type="Pfam" id="PF00067">
    <property type="entry name" value="p450"/>
    <property type="match status" value="1"/>
</dbReference>
<name>A0A2G8S924_9APHY</name>
<keyword evidence="3" id="KW-0479">Metal-binding</keyword>
<organism evidence="8 9">
    <name type="scientific">Ganoderma sinense ZZ0214-1</name>
    <dbReference type="NCBI Taxonomy" id="1077348"/>
    <lineage>
        <taxon>Eukaryota</taxon>
        <taxon>Fungi</taxon>
        <taxon>Dikarya</taxon>
        <taxon>Basidiomycota</taxon>
        <taxon>Agaricomycotina</taxon>
        <taxon>Agaricomycetes</taxon>
        <taxon>Polyporales</taxon>
        <taxon>Polyporaceae</taxon>
        <taxon>Ganoderma</taxon>
    </lineage>
</organism>
<keyword evidence="6" id="KW-0503">Monooxygenase</keyword>
<dbReference type="GO" id="GO:0004497">
    <property type="term" value="F:monooxygenase activity"/>
    <property type="evidence" value="ECO:0007669"/>
    <property type="project" value="InterPro"/>
</dbReference>